<proteinExistence type="predicted"/>
<accession>A0A4Q0P9Z6</accession>
<dbReference type="AlphaFoldDB" id="A0A4Q0P9Z6"/>
<dbReference type="InterPro" id="IPR024311">
    <property type="entry name" value="Lipocalin-like"/>
</dbReference>
<sequence>MKKIIIPFLLVILYSCAENNPQEQLKDLNGYWEIKQVENPNGKKTDFKFSEQVDYIEIEDSLGFRTKVLPRIDGTFVTTDSKETITILIKNDSLYLRYKTPFDSWTETVLKADSEELQLKNERGLIYTYHKFEKIDITN</sequence>
<dbReference type="Proteomes" id="UP000289238">
    <property type="component" value="Unassembled WGS sequence"/>
</dbReference>
<name>A0A4Q0P9Z6_9FLAO</name>
<evidence type="ECO:0000259" key="1">
    <source>
        <dbReference type="Pfam" id="PF13648"/>
    </source>
</evidence>
<evidence type="ECO:0000313" key="3">
    <source>
        <dbReference type="Proteomes" id="UP000289238"/>
    </source>
</evidence>
<reference evidence="2 3" key="1">
    <citation type="submission" date="2018-07" db="EMBL/GenBank/DDBJ databases">
        <title>Leeuwenhoekiella genomics.</title>
        <authorList>
            <person name="Tahon G."/>
            <person name="Willems A."/>
        </authorList>
    </citation>
    <scope>NUCLEOTIDE SEQUENCE [LARGE SCALE GENOMIC DNA]</scope>
    <source>
        <strain evidence="2 3">LMG 22550</strain>
    </source>
</reference>
<organism evidence="2 3">
    <name type="scientific">Leeuwenhoekiella aequorea</name>
    <dbReference type="NCBI Taxonomy" id="283736"/>
    <lineage>
        <taxon>Bacteria</taxon>
        <taxon>Pseudomonadati</taxon>
        <taxon>Bacteroidota</taxon>
        <taxon>Flavobacteriia</taxon>
        <taxon>Flavobacteriales</taxon>
        <taxon>Flavobacteriaceae</taxon>
        <taxon>Leeuwenhoekiella</taxon>
    </lineage>
</organism>
<dbReference type="OrthoDB" id="1143855at2"/>
<keyword evidence="3" id="KW-1185">Reference proteome</keyword>
<protein>
    <recommendedName>
        <fullName evidence="1">Lipocalin-like domain-containing protein</fullName>
    </recommendedName>
</protein>
<feature type="domain" description="Lipocalin-like" evidence="1">
    <location>
        <begin position="28"/>
        <end position="118"/>
    </location>
</feature>
<dbReference type="RefSeq" id="WP_128757047.1">
    <property type="nucleotide sequence ID" value="NZ_QOVM01000002.1"/>
</dbReference>
<gene>
    <name evidence="2" type="ORF">DSM00_1141</name>
</gene>
<dbReference type="Pfam" id="PF13648">
    <property type="entry name" value="Lipocalin_4"/>
    <property type="match status" value="1"/>
</dbReference>
<dbReference type="EMBL" id="QOVM01000002">
    <property type="protein sequence ID" value="RXG23527.1"/>
    <property type="molecule type" value="Genomic_DNA"/>
</dbReference>
<dbReference type="PROSITE" id="PS51257">
    <property type="entry name" value="PROKAR_LIPOPROTEIN"/>
    <property type="match status" value="1"/>
</dbReference>
<evidence type="ECO:0000313" key="2">
    <source>
        <dbReference type="EMBL" id="RXG23527.1"/>
    </source>
</evidence>
<comment type="caution">
    <text evidence="2">The sequence shown here is derived from an EMBL/GenBank/DDBJ whole genome shotgun (WGS) entry which is preliminary data.</text>
</comment>